<feature type="region of interest" description="Disordered" evidence="1">
    <location>
        <begin position="77"/>
        <end position="121"/>
    </location>
</feature>
<feature type="compositionally biased region" description="Pro residues" evidence="1">
    <location>
        <begin position="84"/>
        <end position="99"/>
    </location>
</feature>
<dbReference type="AlphaFoldDB" id="A0A0A9E9X8"/>
<proteinExistence type="predicted"/>
<evidence type="ECO:0000256" key="1">
    <source>
        <dbReference type="SAM" id="MobiDB-lite"/>
    </source>
</evidence>
<accession>A0A0A9E9X8</accession>
<reference evidence="2" key="2">
    <citation type="journal article" date="2015" name="Data Brief">
        <title>Shoot transcriptome of the giant reed, Arundo donax.</title>
        <authorList>
            <person name="Barrero R.A."/>
            <person name="Guerrero F.D."/>
            <person name="Moolhuijzen P."/>
            <person name="Goolsby J.A."/>
            <person name="Tidwell J."/>
            <person name="Bellgard S.E."/>
            <person name="Bellgard M.I."/>
        </authorList>
    </citation>
    <scope>NUCLEOTIDE SEQUENCE</scope>
    <source>
        <tissue evidence="2">Shoot tissue taken approximately 20 cm above the soil surface</tissue>
    </source>
</reference>
<dbReference type="EMBL" id="GBRH01202057">
    <property type="protein sequence ID" value="JAD95838.1"/>
    <property type="molecule type" value="Transcribed_RNA"/>
</dbReference>
<name>A0A0A9E9X8_ARUDO</name>
<evidence type="ECO:0000313" key="2">
    <source>
        <dbReference type="EMBL" id="JAD95838.1"/>
    </source>
</evidence>
<sequence length="121" mass="13704">MEPTTLRGPQLQGDLLRWAHYCELKSSRKPYSAATASSPRRRRELVGRRCRNLRARWCCRRCTNAWCLRPGRPLMPMQFRRPVRAPPAPFPGGRPPPPALQFMRGPPSEIGPPNPGVLPSP</sequence>
<organism evidence="2">
    <name type="scientific">Arundo donax</name>
    <name type="common">Giant reed</name>
    <name type="synonym">Donax arundinaceus</name>
    <dbReference type="NCBI Taxonomy" id="35708"/>
    <lineage>
        <taxon>Eukaryota</taxon>
        <taxon>Viridiplantae</taxon>
        <taxon>Streptophyta</taxon>
        <taxon>Embryophyta</taxon>
        <taxon>Tracheophyta</taxon>
        <taxon>Spermatophyta</taxon>
        <taxon>Magnoliopsida</taxon>
        <taxon>Liliopsida</taxon>
        <taxon>Poales</taxon>
        <taxon>Poaceae</taxon>
        <taxon>PACMAD clade</taxon>
        <taxon>Arundinoideae</taxon>
        <taxon>Arundineae</taxon>
        <taxon>Arundo</taxon>
    </lineage>
</organism>
<feature type="compositionally biased region" description="Pro residues" evidence="1">
    <location>
        <begin position="109"/>
        <end position="121"/>
    </location>
</feature>
<protein>
    <submittedName>
        <fullName evidence="2">Uncharacterized protein</fullName>
    </submittedName>
</protein>
<reference evidence="2" key="1">
    <citation type="submission" date="2014-09" db="EMBL/GenBank/DDBJ databases">
        <authorList>
            <person name="Magalhaes I.L.F."/>
            <person name="Oliveira U."/>
            <person name="Santos F.R."/>
            <person name="Vidigal T.H.D.A."/>
            <person name="Brescovit A.D."/>
            <person name="Santos A.J."/>
        </authorList>
    </citation>
    <scope>NUCLEOTIDE SEQUENCE</scope>
    <source>
        <tissue evidence="2">Shoot tissue taken approximately 20 cm above the soil surface</tissue>
    </source>
</reference>